<evidence type="ECO:0000313" key="2">
    <source>
        <dbReference type="Proteomes" id="UP000555838"/>
    </source>
</evidence>
<protein>
    <submittedName>
        <fullName evidence="1">Uncharacterized protein</fullName>
    </submittedName>
</protein>
<keyword evidence="2" id="KW-1185">Reference proteome</keyword>
<gene>
    <name evidence="1" type="ORF">HNP68_001067</name>
</gene>
<comment type="caution">
    <text evidence="1">The sequence shown here is derived from an EMBL/GenBank/DDBJ whole genome shotgun (WGS) entry which is preliminary data.</text>
</comment>
<organism evidence="1 2">
    <name type="scientific">Borreliella yangtzensis</name>
    <dbReference type="NCBI Taxonomy" id="683292"/>
    <lineage>
        <taxon>Bacteria</taxon>
        <taxon>Pseudomonadati</taxon>
        <taxon>Spirochaetota</taxon>
        <taxon>Spirochaetia</taxon>
        <taxon>Spirochaetales</taxon>
        <taxon>Borreliaceae</taxon>
        <taxon>Borreliella</taxon>
    </lineage>
</organism>
<name>A0ABR6PAZ9_9SPIR</name>
<dbReference type="EMBL" id="JACHFG010000008">
    <property type="protein sequence ID" value="MBB6043445.1"/>
    <property type="molecule type" value="Genomic_DNA"/>
</dbReference>
<proteinExistence type="predicted"/>
<dbReference type="Proteomes" id="UP000555838">
    <property type="component" value="Unassembled WGS sequence"/>
</dbReference>
<reference evidence="1 2" key="1">
    <citation type="submission" date="2020-08" db="EMBL/GenBank/DDBJ databases">
        <title>Genomic Encyclopedia of Type Strains, Phase IV (KMG-IV): sequencing the most valuable type-strain genomes for metagenomic binning, comparative biology and taxonomic classification.</title>
        <authorList>
            <person name="Goeker M."/>
        </authorList>
    </citation>
    <scope>NUCLEOTIDE SEQUENCE [LARGE SCALE GENOMIC DNA]</scope>
    <source>
        <strain evidence="1 2">DSM 24625</strain>
    </source>
</reference>
<sequence length="36" mass="4103">MILIKNKTINKAQSINNQDNLKNIFFVTAVSKLNII</sequence>
<accession>A0ABR6PAZ9</accession>
<evidence type="ECO:0000313" key="1">
    <source>
        <dbReference type="EMBL" id="MBB6043445.1"/>
    </source>
</evidence>